<gene>
    <name evidence="6" type="ORF">UFOPK1493_03937</name>
</gene>
<name>A0A6J6G5W7_9ZZZZ</name>
<evidence type="ECO:0000256" key="4">
    <source>
        <dbReference type="ARBA" id="ARBA00023163"/>
    </source>
</evidence>
<dbReference type="InterPro" id="IPR013249">
    <property type="entry name" value="RNA_pol_sigma70_r4_t2"/>
</dbReference>
<evidence type="ECO:0000256" key="1">
    <source>
        <dbReference type="ARBA" id="ARBA00010641"/>
    </source>
</evidence>
<evidence type="ECO:0000313" key="6">
    <source>
        <dbReference type="EMBL" id="CAB4594703.1"/>
    </source>
</evidence>
<dbReference type="CDD" id="cd06171">
    <property type="entry name" value="Sigma70_r4"/>
    <property type="match status" value="1"/>
</dbReference>
<evidence type="ECO:0000259" key="5">
    <source>
        <dbReference type="Pfam" id="PF08281"/>
    </source>
</evidence>
<reference evidence="6" key="1">
    <citation type="submission" date="2020-05" db="EMBL/GenBank/DDBJ databases">
        <authorList>
            <person name="Chiriac C."/>
            <person name="Salcher M."/>
            <person name="Ghai R."/>
            <person name="Kavagutti S V."/>
        </authorList>
    </citation>
    <scope>NUCLEOTIDE SEQUENCE</scope>
</reference>
<sequence length="190" mass="20834">MTSHRAEGTAAERSPDAHARFTRLVHEHQRSLFAHVRVVYPHVDADTVVNEAFTAAWQRIDDVPEVGTGTWLRSAARYVVMNRRRGERRWQALNDRVARLEPVGHVPAPDHEAGLQLRLVLDALASLSPADREVLLMTALDDLSPDDVAEILGISPSAAKARVSRARSRLRAAITTGSGPSHDAFQEGGS</sequence>
<dbReference type="PANTHER" id="PTHR43133">
    <property type="entry name" value="RNA POLYMERASE ECF-TYPE SIGMA FACTO"/>
    <property type="match status" value="1"/>
</dbReference>
<dbReference type="SUPFAM" id="SSF88659">
    <property type="entry name" value="Sigma3 and sigma4 domains of RNA polymerase sigma factors"/>
    <property type="match status" value="1"/>
</dbReference>
<dbReference type="Gene3D" id="1.10.1740.10">
    <property type="match status" value="1"/>
</dbReference>
<dbReference type="Pfam" id="PF08281">
    <property type="entry name" value="Sigma70_r4_2"/>
    <property type="match status" value="1"/>
</dbReference>
<dbReference type="GO" id="GO:0006352">
    <property type="term" value="P:DNA-templated transcription initiation"/>
    <property type="evidence" value="ECO:0007669"/>
    <property type="project" value="InterPro"/>
</dbReference>
<feature type="domain" description="RNA polymerase sigma factor 70 region 4 type 2" evidence="5">
    <location>
        <begin position="118"/>
        <end position="170"/>
    </location>
</feature>
<evidence type="ECO:0000256" key="3">
    <source>
        <dbReference type="ARBA" id="ARBA00023082"/>
    </source>
</evidence>
<dbReference type="AlphaFoldDB" id="A0A6J6G5W7"/>
<dbReference type="SUPFAM" id="SSF88946">
    <property type="entry name" value="Sigma2 domain of RNA polymerase sigma factors"/>
    <property type="match status" value="1"/>
</dbReference>
<dbReference type="InterPro" id="IPR039425">
    <property type="entry name" value="RNA_pol_sigma-70-like"/>
</dbReference>
<proteinExistence type="inferred from homology"/>
<keyword evidence="3" id="KW-0731">Sigma factor</keyword>
<dbReference type="InterPro" id="IPR036388">
    <property type="entry name" value="WH-like_DNA-bd_sf"/>
</dbReference>
<keyword evidence="4" id="KW-0804">Transcription</keyword>
<dbReference type="InterPro" id="IPR014284">
    <property type="entry name" value="RNA_pol_sigma-70_dom"/>
</dbReference>
<dbReference type="NCBIfam" id="TIGR02937">
    <property type="entry name" value="sigma70-ECF"/>
    <property type="match status" value="1"/>
</dbReference>
<keyword evidence="2" id="KW-0805">Transcription regulation</keyword>
<dbReference type="GO" id="GO:0016987">
    <property type="term" value="F:sigma factor activity"/>
    <property type="evidence" value="ECO:0007669"/>
    <property type="project" value="UniProtKB-KW"/>
</dbReference>
<dbReference type="InterPro" id="IPR013325">
    <property type="entry name" value="RNA_pol_sigma_r2"/>
</dbReference>
<dbReference type="EMBL" id="CAEZSR010000260">
    <property type="protein sequence ID" value="CAB4594703.1"/>
    <property type="molecule type" value="Genomic_DNA"/>
</dbReference>
<dbReference type="Gene3D" id="1.10.10.10">
    <property type="entry name" value="Winged helix-like DNA-binding domain superfamily/Winged helix DNA-binding domain"/>
    <property type="match status" value="1"/>
</dbReference>
<protein>
    <submittedName>
        <fullName evidence="6">Unannotated protein</fullName>
    </submittedName>
</protein>
<comment type="similarity">
    <text evidence="1">Belongs to the sigma-70 factor family. ECF subfamily.</text>
</comment>
<dbReference type="PANTHER" id="PTHR43133:SF51">
    <property type="entry name" value="RNA POLYMERASE SIGMA FACTOR"/>
    <property type="match status" value="1"/>
</dbReference>
<dbReference type="InterPro" id="IPR013324">
    <property type="entry name" value="RNA_pol_sigma_r3/r4-like"/>
</dbReference>
<dbReference type="GO" id="GO:0003677">
    <property type="term" value="F:DNA binding"/>
    <property type="evidence" value="ECO:0007669"/>
    <property type="project" value="InterPro"/>
</dbReference>
<organism evidence="6">
    <name type="scientific">freshwater metagenome</name>
    <dbReference type="NCBI Taxonomy" id="449393"/>
    <lineage>
        <taxon>unclassified sequences</taxon>
        <taxon>metagenomes</taxon>
        <taxon>ecological metagenomes</taxon>
    </lineage>
</organism>
<evidence type="ECO:0000256" key="2">
    <source>
        <dbReference type="ARBA" id="ARBA00023015"/>
    </source>
</evidence>
<accession>A0A6J6G5W7</accession>